<keyword evidence="4" id="KW-1185">Reference proteome</keyword>
<evidence type="ECO:0000313" key="4">
    <source>
        <dbReference type="Proteomes" id="UP000813385"/>
    </source>
</evidence>
<feature type="compositionally biased region" description="Polar residues" evidence="1">
    <location>
        <begin position="145"/>
        <end position="154"/>
    </location>
</feature>
<evidence type="ECO:0000256" key="2">
    <source>
        <dbReference type="SAM" id="Phobius"/>
    </source>
</evidence>
<feature type="compositionally biased region" description="Pro residues" evidence="1">
    <location>
        <begin position="168"/>
        <end position="177"/>
    </location>
</feature>
<accession>A0A8K0TU48</accession>
<evidence type="ECO:0000256" key="1">
    <source>
        <dbReference type="SAM" id="MobiDB-lite"/>
    </source>
</evidence>
<dbReference type="Proteomes" id="UP000813385">
    <property type="component" value="Unassembled WGS sequence"/>
</dbReference>
<feature type="transmembrane region" description="Helical" evidence="2">
    <location>
        <begin position="44"/>
        <end position="64"/>
    </location>
</feature>
<comment type="caution">
    <text evidence="3">The sequence shown here is derived from an EMBL/GenBank/DDBJ whole genome shotgun (WGS) entry which is preliminary data.</text>
</comment>
<dbReference type="PANTHER" id="PTHR28187">
    <property type="entry name" value="PROTEIN RCR1-RELATED"/>
    <property type="match status" value="1"/>
</dbReference>
<reference evidence="3" key="1">
    <citation type="journal article" date="2021" name="Nat. Commun.">
        <title>Genetic determinants of endophytism in the Arabidopsis root mycobiome.</title>
        <authorList>
            <person name="Mesny F."/>
            <person name="Miyauchi S."/>
            <person name="Thiergart T."/>
            <person name="Pickel B."/>
            <person name="Atanasova L."/>
            <person name="Karlsson M."/>
            <person name="Huettel B."/>
            <person name="Barry K.W."/>
            <person name="Haridas S."/>
            <person name="Chen C."/>
            <person name="Bauer D."/>
            <person name="Andreopoulos W."/>
            <person name="Pangilinan J."/>
            <person name="LaButti K."/>
            <person name="Riley R."/>
            <person name="Lipzen A."/>
            <person name="Clum A."/>
            <person name="Drula E."/>
            <person name="Henrissat B."/>
            <person name="Kohler A."/>
            <person name="Grigoriev I.V."/>
            <person name="Martin F.M."/>
            <person name="Hacquard S."/>
        </authorList>
    </citation>
    <scope>NUCLEOTIDE SEQUENCE</scope>
    <source>
        <strain evidence="3">MPI-CAGE-AT-0016</strain>
    </source>
</reference>
<keyword evidence="2" id="KW-1133">Transmembrane helix</keyword>
<gene>
    <name evidence="3" type="ORF">B0T11DRAFT_271513</name>
</gene>
<keyword evidence="2" id="KW-0812">Transmembrane</keyword>
<dbReference type="OrthoDB" id="3556830at2759"/>
<dbReference type="Pfam" id="PF12273">
    <property type="entry name" value="RCR"/>
    <property type="match status" value="1"/>
</dbReference>
<dbReference type="AlphaFoldDB" id="A0A8K0TU48"/>
<dbReference type="GO" id="GO:0016192">
    <property type="term" value="P:vesicle-mediated transport"/>
    <property type="evidence" value="ECO:0007669"/>
    <property type="project" value="TreeGrafter"/>
</dbReference>
<dbReference type="EMBL" id="JAGPXD010000001">
    <property type="protein sequence ID" value="KAH7376056.1"/>
    <property type="molecule type" value="Genomic_DNA"/>
</dbReference>
<protein>
    <submittedName>
        <fullName evidence="3">Chitin synthesis regulation, resistance to congo red-domain-containing protein</fullName>
    </submittedName>
</protein>
<feature type="region of interest" description="Disordered" evidence="1">
    <location>
        <begin position="94"/>
        <end position="177"/>
    </location>
</feature>
<name>A0A8K0TU48_9PEZI</name>
<sequence>MADFFPADELEKRQFGCRSGYYFNNATRTCVRRNNSAWYYWGRWVLAGILVLIFVLVLCALGCCSSRRRKKKGAAPMYGTGWMANGYNPQPQYGQQQAQYGYGQQQGQYGQPPAYGHQQQGQYQNPQYTGQTYNPNDGYYAGQNEGIQLQQPQNAYAPRGADNDYAPPAGPPPGKVA</sequence>
<dbReference type="PANTHER" id="PTHR28187:SF1">
    <property type="entry name" value="PROTEIN RCR1-RELATED"/>
    <property type="match status" value="1"/>
</dbReference>
<keyword evidence="2" id="KW-0472">Membrane</keyword>
<proteinExistence type="predicted"/>
<organism evidence="3 4">
    <name type="scientific">Plectosphaerella cucumerina</name>
    <dbReference type="NCBI Taxonomy" id="40658"/>
    <lineage>
        <taxon>Eukaryota</taxon>
        <taxon>Fungi</taxon>
        <taxon>Dikarya</taxon>
        <taxon>Ascomycota</taxon>
        <taxon>Pezizomycotina</taxon>
        <taxon>Sordariomycetes</taxon>
        <taxon>Hypocreomycetidae</taxon>
        <taxon>Glomerellales</taxon>
        <taxon>Plectosphaerellaceae</taxon>
        <taxon>Plectosphaerella</taxon>
    </lineage>
</organism>
<feature type="compositionally biased region" description="Low complexity" evidence="1">
    <location>
        <begin position="94"/>
        <end position="133"/>
    </location>
</feature>
<evidence type="ECO:0000313" key="3">
    <source>
        <dbReference type="EMBL" id="KAH7376056.1"/>
    </source>
</evidence>
<dbReference type="InterPro" id="IPR020999">
    <property type="entry name" value="Chitin_synth_reg_RCR"/>
</dbReference>